<organism evidence="3 4">
    <name type="scientific">Stereocaulon virgatum</name>
    <dbReference type="NCBI Taxonomy" id="373712"/>
    <lineage>
        <taxon>Eukaryota</taxon>
        <taxon>Fungi</taxon>
        <taxon>Dikarya</taxon>
        <taxon>Ascomycota</taxon>
        <taxon>Pezizomycotina</taxon>
        <taxon>Lecanoromycetes</taxon>
        <taxon>OSLEUM clade</taxon>
        <taxon>Lecanoromycetidae</taxon>
        <taxon>Lecanorales</taxon>
        <taxon>Lecanorineae</taxon>
        <taxon>Stereocaulaceae</taxon>
        <taxon>Stereocaulon</taxon>
    </lineage>
</organism>
<feature type="compositionally biased region" description="Low complexity" evidence="1">
    <location>
        <begin position="13"/>
        <end position="28"/>
    </location>
</feature>
<name>A0ABR4AQZ4_9LECA</name>
<accession>A0ABR4AQZ4</accession>
<protein>
    <recommendedName>
        <fullName evidence="2">Fungal lipase-type domain-containing protein</fullName>
    </recommendedName>
</protein>
<dbReference type="PANTHER" id="PTHR46023">
    <property type="entry name" value="LIPASE CLASS 3 PROTEIN-LIKE"/>
    <property type="match status" value="1"/>
</dbReference>
<evidence type="ECO:0000313" key="4">
    <source>
        <dbReference type="Proteomes" id="UP001590950"/>
    </source>
</evidence>
<reference evidence="3 4" key="1">
    <citation type="submission" date="2024-09" db="EMBL/GenBank/DDBJ databases">
        <title>Rethinking Asexuality: The Enigmatic Case of Functional Sexual Genes in Lepraria (Stereocaulaceae).</title>
        <authorList>
            <person name="Doellman M."/>
            <person name="Sun Y."/>
            <person name="Barcenas-Pena A."/>
            <person name="Lumbsch H.T."/>
            <person name="Grewe F."/>
        </authorList>
    </citation>
    <scope>NUCLEOTIDE SEQUENCE [LARGE SCALE GENOMIC DNA]</scope>
    <source>
        <strain evidence="3 4">Mercado 3170</strain>
    </source>
</reference>
<dbReference type="Proteomes" id="UP001590950">
    <property type="component" value="Unassembled WGS sequence"/>
</dbReference>
<dbReference type="Gene3D" id="3.40.50.1820">
    <property type="entry name" value="alpha/beta hydrolase"/>
    <property type="match status" value="1"/>
</dbReference>
<feature type="region of interest" description="Disordered" evidence="1">
    <location>
        <begin position="52"/>
        <end position="89"/>
    </location>
</feature>
<feature type="domain" description="Fungal lipase-type" evidence="2">
    <location>
        <begin position="277"/>
        <end position="424"/>
    </location>
</feature>
<evidence type="ECO:0000256" key="1">
    <source>
        <dbReference type="SAM" id="MobiDB-lite"/>
    </source>
</evidence>
<gene>
    <name evidence="3" type="ORF">N7G274_001290</name>
</gene>
<dbReference type="InterPro" id="IPR029058">
    <property type="entry name" value="AB_hydrolase_fold"/>
</dbReference>
<dbReference type="PANTHER" id="PTHR46023:SF6">
    <property type="entry name" value="LIPASE CLASS 3 FAMILY PROTEIN"/>
    <property type="match status" value="1"/>
</dbReference>
<comment type="caution">
    <text evidence="3">The sequence shown here is derived from an EMBL/GenBank/DDBJ whole genome shotgun (WGS) entry which is preliminary data.</text>
</comment>
<evidence type="ECO:0000313" key="3">
    <source>
        <dbReference type="EMBL" id="KAL2047271.1"/>
    </source>
</evidence>
<dbReference type="SUPFAM" id="SSF53474">
    <property type="entry name" value="alpha/beta-Hydrolases"/>
    <property type="match status" value="1"/>
</dbReference>
<proteinExistence type="predicted"/>
<feature type="compositionally biased region" description="Polar residues" evidence="1">
    <location>
        <begin position="61"/>
        <end position="71"/>
    </location>
</feature>
<evidence type="ECO:0000259" key="2">
    <source>
        <dbReference type="Pfam" id="PF01764"/>
    </source>
</evidence>
<feature type="compositionally biased region" description="Basic residues" evidence="1">
    <location>
        <begin position="1"/>
        <end position="11"/>
    </location>
</feature>
<sequence>MFGVRRRKVRAKPTSTSAPPSTTSTATSDVSADYICNISAAAQSETNLAQPPPYSLICPPQHSSVAHTNQQRPRPPTTTSTMTRSSPPPTFAVWTQPHHARTSLDVSRESAIARQGTKNFHKRWQVLTLQDNAQETLQALISTKLDSVITSIDGEEFEGREQDLLIKEDPLVGLRGGGDSEAVSRGANRAVSTAIVSTNYFAKVHLYANSRLPPNLPALQLFLSTYPILCLAANYSQRAYAKPTGEEREAFVNADWRMGTKAMVIKSVPIDDMNCVVFAIRGSQTFMDWAVNLNSAPVSPVGFLDDSGNLCHSGFLSVARKMVKPVAARLRSLLEENPSRSTCSLLLTGHSAGGAVATLLYAHMLAEAARSELSVLTGCFKRIHCITFGTPPISLLPLNKPTTQRYKKSHFISFINEGDPVPRADKAYVRSLLSLYASPAPGTKCITSVPVLKPCKRPKAKRAMSAPAAPAKAIVWKVPLGELSNAGSLVVLREPRNASAEAQDDVRAEITTDQELRTVVFGDPVMHMMRVYARRIEVLATKAVTARIWT</sequence>
<dbReference type="CDD" id="cd00519">
    <property type="entry name" value="Lipase_3"/>
    <property type="match status" value="1"/>
</dbReference>
<dbReference type="Pfam" id="PF01764">
    <property type="entry name" value="Lipase_3"/>
    <property type="match status" value="1"/>
</dbReference>
<dbReference type="EMBL" id="JBEFKJ010000003">
    <property type="protein sequence ID" value="KAL2047271.1"/>
    <property type="molecule type" value="Genomic_DNA"/>
</dbReference>
<keyword evidence="4" id="KW-1185">Reference proteome</keyword>
<feature type="region of interest" description="Disordered" evidence="1">
    <location>
        <begin position="1"/>
        <end position="28"/>
    </location>
</feature>
<dbReference type="InterPro" id="IPR002921">
    <property type="entry name" value="Fungal_lipase-type"/>
</dbReference>